<feature type="domain" description="YcgL" evidence="2">
    <location>
        <begin position="6"/>
        <end position="90"/>
    </location>
</feature>
<dbReference type="Gene3D" id="3.10.510.20">
    <property type="entry name" value="YcgL domain"/>
    <property type="match status" value="1"/>
</dbReference>
<dbReference type="InterPro" id="IPR038068">
    <property type="entry name" value="YcgL-like_sf"/>
</dbReference>
<dbReference type="PROSITE" id="PS51648">
    <property type="entry name" value="YCGL"/>
    <property type="match status" value="1"/>
</dbReference>
<name>A0ABT7SVR2_9ALTE</name>
<protein>
    <recommendedName>
        <fullName evidence="1">YcgL domain-containing protein QTP81_06755</fullName>
    </recommendedName>
</protein>
<evidence type="ECO:0000259" key="2">
    <source>
        <dbReference type="PROSITE" id="PS51648"/>
    </source>
</evidence>
<evidence type="ECO:0000313" key="3">
    <source>
        <dbReference type="EMBL" id="MDM7860290.1"/>
    </source>
</evidence>
<accession>A0ABT7SVR2</accession>
<comment type="caution">
    <text evidence="3">The sequence shown here is derived from an EMBL/GenBank/DDBJ whole genome shotgun (WGS) entry which is preliminary data.</text>
</comment>
<evidence type="ECO:0000256" key="1">
    <source>
        <dbReference type="HAMAP-Rule" id="MF_01866"/>
    </source>
</evidence>
<dbReference type="InterPro" id="IPR027354">
    <property type="entry name" value="YcgL_dom"/>
</dbReference>
<evidence type="ECO:0000313" key="4">
    <source>
        <dbReference type="Proteomes" id="UP001234343"/>
    </source>
</evidence>
<sequence>MSTPSLLCSVYKTRKKDGMFLYVPQADNFDAVPQALMERFGHPQLVMHIPLKTSKTLHSVSKDALLSAFERDGFYLQMPPQQENWLAEHRESLGLAPQPPKADY</sequence>
<proteinExistence type="inferred from homology"/>
<dbReference type="RefSeq" id="WP_289364595.1">
    <property type="nucleotide sequence ID" value="NZ_JAUCBP010000007.1"/>
</dbReference>
<dbReference type="Proteomes" id="UP001234343">
    <property type="component" value="Unassembled WGS sequence"/>
</dbReference>
<dbReference type="PANTHER" id="PTHR38109">
    <property type="entry name" value="PROTEIN YCGL"/>
    <property type="match status" value="1"/>
</dbReference>
<gene>
    <name evidence="3" type="ORF">QTP81_06755</name>
</gene>
<dbReference type="EMBL" id="JAUCBP010000007">
    <property type="protein sequence ID" value="MDM7860290.1"/>
    <property type="molecule type" value="Genomic_DNA"/>
</dbReference>
<reference evidence="3 4" key="1">
    <citation type="submission" date="2023-06" db="EMBL/GenBank/DDBJ databases">
        <title>Alteromonas sp. ASW11-36 isolated from intertidal sand.</title>
        <authorList>
            <person name="Li Y."/>
        </authorList>
    </citation>
    <scope>NUCLEOTIDE SEQUENCE [LARGE SCALE GENOMIC DNA]</scope>
    <source>
        <strain evidence="3 4">ASW11-36</strain>
    </source>
</reference>
<dbReference type="HAMAP" id="MF_01866">
    <property type="entry name" value="UPF0745"/>
    <property type="match status" value="1"/>
</dbReference>
<dbReference type="Pfam" id="PF05166">
    <property type="entry name" value="YcgL"/>
    <property type="match status" value="1"/>
</dbReference>
<organism evidence="3 4">
    <name type="scientific">Alteromonas arenosi</name>
    <dbReference type="NCBI Taxonomy" id="3055817"/>
    <lineage>
        <taxon>Bacteria</taxon>
        <taxon>Pseudomonadati</taxon>
        <taxon>Pseudomonadota</taxon>
        <taxon>Gammaproteobacteria</taxon>
        <taxon>Alteromonadales</taxon>
        <taxon>Alteromonadaceae</taxon>
        <taxon>Alteromonas/Salinimonas group</taxon>
        <taxon>Alteromonas</taxon>
    </lineage>
</organism>
<dbReference type="PANTHER" id="PTHR38109:SF1">
    <property type="entry name" value="PROTEIN YCGL"/>
    <property type="match status" value="1"/>
</dbReference>
<dbReference type="SUPFAM" id="SSF160191">
    <property type="entry name" value="YcgL-like"/>
    <property type="match status" value="1"/>
</dbReference>
<keyword evidence="4" id="KW-1185">Reference proteome</keyword>